<dbReference type="EMBL" id="VZCB01000085">
    <property type="protein sequence ID" value="MQN81689.1"/>
    <property type="molecule type" value="Genomic_DNA"/>
</dbReference>
<reference evidence="3 4" key="1">
    <citation type="submission" date="2019-09" db="EMBL/GenBank/DDBJ databases">
        <title>Distinct polysaccharide growth profiles of human intestinal Prevotella copri isolates.</title>
        <authorList>
            <person name="Fehlner-Peach H."/>
            <person name="Magnabosco C."/>
            <person name="Raghavan V."/>
            <person name="Scher J.U."/>
            <person name="Tett A."/>
            <person name="Cox L.M."/>
            <person name="Gottsegen C."/>
            <person name="Watters A."/>
            <person name="Wiltshire- Gordon J.D."/>
            <person name="Segata N."/>
            <person name="Bonneau R."/>
            <person name="Littman D.R."/>
        </authorList>
    </citation>
    <scope>NUCLEOTIDE SEQUENCE [LARGE SCALE GENOMIC DNA]</scope>
    <source>
        <strain evidence="4">iA622</strain>
    </source>
</reference>
<feature type="chain" id="PRO_5026121013" evidence="2">
    <location>
        <begin position="20"/>
        <end position="274"/>
    </location>
</feature>
<gene>
    <name evidence="3" type="ORF">F7D73_12180</name>
</gene>
<dbReference type="InterPro" id="IPR005901">
    <property type="entry name" value="GLPGLI"/>
</dbReference>
<accession>A0A6G1U3F1</accession>
<dbReference type="Proteomes" id="UP000480425">
    <property type="component" value="Unassembled WGS sequence"/>
</dbReference>
<name>A0A6G1U3F1_9BACT</name>
<feature type="signal peptide" evidence="2">
    <location>
        <begin position="1"/>
        <end position="19"/>
    </location>
</feature>
<dbReference type="AlphaFoldDB" id="A0A6G1U3F1"/>
<dbReference type="OrthoDB" id="1440774at2"/>
<evidence type="ECO:0000256" key="1">
    <source>
        <dbReference type="SAM" id="MobiDB-lite"/>
    </source>
</evidence>
<organism evidence="3 4">
    <name type="scientific">Segatella copri</name>
    <dbReference type="NCBI Taxonomy" id="165179"/>
    <lineage>
        <taxon>Bacteria</taxon>
        <taxon>Pseudomonadati</taxon>
        <taxon>Bacteroidota</taxon>
        <taxon>Bacteroidia</taxon>
        <taxon>Bacteroidales</taxon>
        <taxon>Prevotellaceae</taxon>
        <taxon>Segatella</taxon>
    </lineage>
</organism>
<proteinExistence type="predicted"/>
<evidence type="ECO:0000313" key="3">
    <source>
        <dbReference type="EMBL" id="MQN81689.1"/>
    </source>
</evidence>
<evidence type="ECO:0000313" key="4">
    <source>
        <dbReference type="Proteomes" id="UP000480425"/>
    </source>
</evidence>
<dbReference type="RefSeq" id="WP_153125082.1">
    <property type="nucleotide sequence ID" value="NZ_VZCB01000085.1"/>
</dbReference>
<protein>
    <submittedName>
        <fullName evidence="3">GLPGLI family protein</fullName>
    </submittedName>
</protein>
<evidence type="ECO:0000256" key="2">
    <source>
        <dbReference type="SAM" id="SignalP"/>
    </source>
</evidence>
<keyword evidence="2" id="KW-0732">Signal</keyword>
<sequence>MKKLLFFLLLCAFTFVANAQMANADQPVKIAKRVQVDNSLMECIYHYTVIDRDLSTRREYDQILQIGDSICKYGDYGEYRLDSAMATMPVVTNRDFDVLYRRYNPESDCILLHMNSNRLDFYGRVCIDHFIYHEPKPQINWELSDSTKEVCGYLCHLATCEFRGRKWQVWYSDIPYSLGPWKLNGLPGLILEARSLDKDHVFTAITVRKSHAPILREENDDFKTTRERFNKALQTYKENPMKSLQNTPLAPKDMNGKPLPVKKRKLFYNPLEKE</sequence>
<comment type="caution">
    <text evidence="3">The sequence shown here is derived from an EMBL/GenBank/DDBJ whole genome shotgun (WGS) entry which is preliminary data.</text>
</comment>
<dbReference type="NCBIfam" id="TIGR01200">
    <property type="entry name" value="GLPGLI"/>
    <property type="match status" value="1"/>
</dbReference>
<feature type="region of interest" description="Disordered" evidence="1">
    <location>
        <begin position="240"/>
        <end position="260"/>
    </location>
</feature>